<name>A0A1M5CR93_9THEO</name>
<feature type="domain" description="Fumarate reductase/succinate dehydrogenase flavoprotein-like C-terminal" evidence="4">
    <location>
        <begin position="475"/>
        <end position="565"/>
    </location>
</feature>
<dbReference type="PIRSF" id="PIRSF000171">
    <property type="entry name" value="SDHA_APRA_LASPO"/>
    <property type="match status" value="1"/>
</dbReference>
<dbReference type="SUPFAM" id="SSF46977">
    <property type="entry name" value="Succinate dehydrogenase/fumarate reductase flavoprotein C-terminal domain"/>
    <property type="match status" value="1"/>
</dbReference>
<dbReference type="GO" id="GO:0009061">
    <property type="term" value="P:anaerobic respiration"/>
    <property type="evidence" value="ECO:0007669"/>
    <property type="project" value="TreeGrafter"/>
</dbReference>
<evidence type="ECO:0000313" key="5">
    <source>
        <dbReference type="EMBL" id="SHF57264.1"/>
    </source>
</evidence>
<dbReference type="InterPro" id="IPR036188">
    <property type="entry name" value="FAD/NAD-bd_sf"/>
</dbReference>
<dbReference type="AlphaFoldDB" id="A0A1M5CR93"/>
<dbReference type="InterPro" id="IPR015939">
    <property type="entry name" value="Fum_Rdtase/Succ_DH_flav-like_C"/>
</dbReference>
<evidence type="ECO:0000313" key="6">
    <source>
        <dbReference type="Proteomes" id="UP000184088"/>
    </source>
</evidence>
<dbReference type="SUPFAM" id="SSF51905">
    <property type="entry name" value="FAD/NAD(P)-binding domain"/>
    <property type="match status" value="1"/>
</dbReference>
<dbReference type="InterPro" id="IPR003953">
    <property type="entry name" value="FAD-dep_OxRdtase_2_FAD-bd"/>
</dbReference>
<dbReference type="EMBL" id="FQVH01000030">
    <property type="protein sequence ID" value="SHF57264.1"/>
    <property type="molecule type" value="Genomic_DNA"/>
</dbReference>
<dbReference type="GO" id="GO:0033765">
    <property type="term" value="F:steroid dehydrogenase activity, acting on the CH-CH group of donors"/>
    <property type="evidence" value="ECO:0007669"/>
    <property type="project" value="UniProtKB-ARBA"/>
</dbReference>
<dbReference type="PANTHER" id="PTHR11632:SF51">
    <property type="entry name" value="SUCCINATE DEHYDROGENASE [UBIQUINONE] FLAVOPROTEIN SUBUNIT, MITOCHONDRIAL"/>
    <property type="match status" value="1"/>
</dbReference>
<dbReference type="Pfam" id="PF02910">
    <property type="entry name" value="Succ_DH_flav_C"/>
    <property type="match status" value="1"/>
</dbReference>
<reference evidence="5 6" key="1">
    <citation type="submission" date="2016-11" db="EMBL/GenBank/DDBJ databases">
        <authorList>
            <person name="Jaros S."/>
            <person name="Januszkiewicz K."/>
            <person name="Wedrychowicz H."/>
        </authorList>
    </citation>
    <scope>NUCLEOTIDE SEQUENCE [LARGE SCALE GENOMIC DNA]</scope>
    <source>
        <strain evidence="5 6">DSM 17918</strain>
    </source>
</reference>
<evidence type="ECO:0000259" key="3">
    <source>
        <dbReference type="Pfam" id="PF00890"/>
    </source>
</evidence>
<sequence length="591" mass="65459">MLYDVDVLIIGGGGAALRSALAAYEKKPHIKIILAVKGKLGYCGTTALACSDRMAFHATLPTTCPCEPENWKYHARDIYEIGGFVSDYDLAVLLAKNSANAFYYLDRLGVPFVKQNGVPVQFLTDGSVYPRACFTGPETAIHIERALIKKLRETNVVVLENTMITDLIVDSGQICGAVGYSVDKEVIIKAKAVVIATGGAGSIYKTNVFPPSMTGDGYAMALRAGAELVNMEFIQIGLSSVATGLACSGSMMRAVPRFVNEKGEEFLKKYQINFNDIFEKGSTWPVSAEHKTSIIDIAVYREIHHGHKVYLDFTQNPEGFDFNLLKEDFKLRYEQEVKIPAVVRSCPYERLKEINPQSIKWLKDRGIDVEREWLEVAPSIQYFQGGIKIRCGADTNIEGLFAAGECAGGQHGANRPGGNSLLDCQVFGKISGENAAEYTVNSGAALDVQRVAKKIFDSYNMWLSDKGFILEKAVNELRETMDRYCSIVRTDEGLKKALDCVSELKEVKLKTKKAKDAVEFKNMLLTAEAVIRSALCRKESRGPHLYFSDFNSDPLPRDEKLNVYFVCSYDRNSDQILVKESQPVRPGEVIS</sequence>
<dbReference type="GO" id="GO:0009055">
    <property type="term" value="F:electron transfer activity"/>
    <property type="evidence" value="ECO:0007669"/>
    <property type="project" value="TreeGrafter"/>
</dbReference>
<dbReference type="Pfam" id="PF00890">
    <property type="entry name" value="FAD_binding_2"/>
    <property type="match status" value="1"/>
</dbReference>
<evidence type="ECO:0000256" key="1">
    <source>
        <dbReference type="ARBA" id="ARBA00022630"/>
    </source>
</evidence>
<feature type="domain" description="FAD-dependent oxidoreductase 2 FAD-binding" evidence="3">
    <location>
        <begin position="6"/>
        <end position="421"/>
    </location>
</feature>
<dbReference type="Gene3D" id="1.20.58.100">
    <property type="entry name" value="Fumarate reductase/succinate dehydrogenase flavoprotein-like, C-terminal domain"/>
    <property type="match status" value="1"/>
</dbReference>
<dbReference type="InterPro" id="IPR030664">
    <property type="entry name" value="SdhA/FrdA/AprA"/>
</dbReference>
<dbReference type="GO" id="GO:0000104">
    <property type="term" value="F:succinate dehydrogenase activity"/>
    <property type="evidence" value="ECO:0007669"/>
    <property type="project" value="TreeGrafter"/>
</dbReference>
<dbReference type="OrthoDB" id="9806724at2"/>
<dbReference type="PANTHER" id="PTHR11632">
    <property type="entry name" value="SUCCINATE DEHYDROGENASE 2 FLAVOPROTEIN SUBUNIT"/>
    <property type="match status" value="1"/>
</dbReference>
<keyword evidence="1" id="KW-0285">Flavoprotein</keyword>
<proteinExistence type="predicted"/>
<dbReference type="STRING" id="1121256.SAMN02746089_02174"/>
<dbReference type="Gene3D" id="3.50.50.60">
    <property type="entry name" value="FAD/NAD(P)-binding domain"/>
    <property type="match status" value="1"/>
</dbReference>
<accession>A0A1M5CR93</accession>
<keyword evidence="2" id="KW-0560">Oxidoreductase</keyword>
<evidence type="ECO:0000256" key="2">
    <source>
        <dbReference type="ARBA" id="ARBA00023002"/>
    </source>
</evidence>
<gene>
    <name evidence="5" type="ORF">SAMN02746089_02174</name>
</gene>
<organism evidence="5 6">
    <name type="scientific">Caldanaerobius fijiensis DSM 17918</name>
    <dbReference type="NCBI Taxonomy" id="1121256"/>
    <lineage>
        <taxon>Bacteria</taxon>
        <taxon>Bacillati</taxon>
        <taxon>Bacillota</taxon>
        <taxon>Clostridia</taxon>
        <taxon>Thermoanaerobacterales</taxon>
        <taxon>Thermoanaerobacteraceae</taxon>
        <taxon>Caldanaerobius</taxon>
    </lineage>
</organism>
<keyword evidence="6" id="KW-1185">Reference proteome</keyword>
<dbReference type="Proteomes" id="UP000184088">
    <property type="component" value="Unassembled WGS sequence"/>
</dbReference>
<dbReference type="InterPro" id="IPR037099">
    <property type="entry name" value="Fum_R/Succ_DH_flav-like_C_sf"/>
</dbReference>
<dbReference type="PRINTS" id="PR00368">
    <property type="entry name" value="FADPNR"/>
</dbReference>
<protein>
    <submittedName>
        <fullName evidence="5">Succinate dehydrogenase / fumarate reductase flavoprotein subunit</fullName>
    </submittedName>
</protein>
<dbReference type="Gene3D" id="3.90.700.10">
    <property type="entry name" value="Succinate dehydrogenase/fumarate reductase flavoprotein, catalytic domain"/>
    <property type="match status" value="1"/>
</dbReference>
<dbReference type="RefSeq" id="WP_084111229.1">
    <property type="nucleotide sequence ID" value="NZ_FQVH01000030.1"/>
</dbReference>
<dbReference type="InterPro" id="IPR027477">
    <property type="entry name" value="Succ_DH/fumarate_Rdtase_cat_sf"/>
</dbReference>
<evidence type="ECO:0000259" key="4">
    <source>
        <dbReference type="Pfam" id="PF02910"/>
    </source>
</evidence>
<dbReference type="GO" id="GO:0005886">
    <property type="term" value="C:plasma membrane"/>
    <property type="evidence" value="ECO:0007669"/>
    <property type="project" value="TreeGrafter"/>
</dbReference>
<dbReference type="GO" id="GO:0050660">
    <property type="term" value="F:flavin adenine dinucleotide binding"/>
    <property type="evidence" value="ECO:0007669"/>
    <property type="project" value="TreeGrafter"/>
</dbReference>